<keyword evidence="16" id="KW-1185">Reference proteome</keyword>
<dbReference type="GO" id="GO:0140680">
    <property type="term" value="F:histone H3K36me/H3K36me2 demethylase activity"/>
    <property type="evidence" value="ECO:0007669"/>
    <property type="project" value="UniProtKB-EC"/>
</dbReference>
<name>A0A914KGA1_MELIC</name>
<evidence type="ECO:0000256" key="11">
    <source>
        <dbReference type="ARBA" id="ARBA00023242"/>
    </source>
</evidence>
<evidence type="ECO:0000256" key="5">
    <source>
        <dbReference type="ARBA" id="ARBA00022853"/>
    </source>
</evidence>
<dbReference type="GO" id="GO:0005730">
    <property type="term" value="C:nucleolus"/>
    <property type="evidence" value="ECO:0007669"/>
    <property type="project" value="TreeGrafter"/>
</dbReference>
<accession>A0A914KGA1</accession>
<dbReference type="PANTHER" id="PTHR13096:SF8">
    <property type="entry name" value="RIBOSOMAL OXYGENASE 1"/>
    <property type="match status" value="1"/>
</dbReference>
<dbReference type="PANTHER" id="PTHR13096">
    <property type="entry name" value="MINA53 MYC INDUCED NUCLEAR ANTIGEN"/>
    <property type="match status" value="1"/>
</dbReference>
<comment type="similarity">
    <text evidence="2">Belongs to the ROX family. NO66 subfamily.</text>
</comment>
<dbReference type="WBParaSite" id="Minc3s00006g00362">
    <property type="protein sequence ID" value="Minc3s00006g00362"/>
    <property type="gene ID" value="Minc3s00006g00362"/>
</dbReference>
<evidence type="ECO:0000259" key="15">
    <source>
        <dbReference type="PROSITE" id="PS51184"/>
    </source>
</evidence>
<evidence type="ECO:0000313" key="16">
    <source>
        <dbReference type="Proteomes" id="UP000887563"/>
    </source>
</evidence>
<comment type="cofactor">
    <cofactor evidence="13">
        <name>Fe(2+)</name>
        <dbReference type="ChEBI" id="CHEBI:29033"/>
    </cofactor>
    <text evidence="13">Binds 1 Fe(2+) ion per subunit.</text>
</comment>
<feature type="domain" description="JmjC" evidence="15">
    <location>
        <begin position="482"/>
        <end position="623"/>
    </location>
</feature>
<dbReference type="SUPFAM" id="SSF51197">
    <property type="entry name" value="Clavaminate synthase-like"/>
    <property type="match status" value="1"/>
</dbReference>
<feature type="region of interest" description="Disordered" evidence="14">
    <location>
        <begin position="1"/>
        <end position="63"/>
    </location>
</feature>
<feature type="compositionally biased region" description="Acidic residues" evidence="14">
    <location>
        <begin position="265"/>
        <end position="299"/>
    </location>
</feature>
<dbReference type="GO" id="GO:0032453">
    <property type="term" value="F:histone H3K4 demethylase activity"/>
    <property type="evidence" value="ECO:0007669"/>
    <property type="project" value="TreeGrafter"/>
</dbReference>
<feature type="compositionally biased region" description="Polar residues" evidence="14">
    <location>
        <begin position="122"/>
        <end position="144"/>
    </location>
</feature>
<keyword evidence="4 13" id="KW-0479">Metal-binding</keyword>
<evidence type="ECO:0000256" key="3">
    <source>
        <dbReference type="ARBA" id="ARBA00022491"/>
    </source>
</evidence>
<evidence type="ECO:0000256" key="14">
    <source>
        <dbReference type="SAM" id="MobiDB-lite"/>
    </source>
</evidence>
<evidence type="ECO:0000256" key="1">
    <source>
        <dbReference type="ARBA" id="ARBA00004123"/>
    </source>
</evidence>
<comment type="function">
    <text evidence="13">Oxygenase that can act as both a histone lysine demethylase and a ribosomal histidine hydroxylase.</text>
</comment>
<dbReference type="InterPro" id="IPR003347">
    <property type="entry name" value="JmjC_dom"/>
</dbReference>
<keyword evidence="3" id="KW-0678">Repressor</keyword>
<dbReference type="AlphaFoldDB" id="A0A914KGA1"/>
<dbReference type="Pfam" id="PF21233">
    <property type="entry name" value="WHD_RIOX1"/>
    <property type="match status" value="2"/>
</dbReference>
<dbReference type="Proteomes" id="UP000887563">
    <property type="component" value="Unplaced"/>
</dbReference>
<dbReference type="Gene3D" id="3.90.930.40">
    <property type="match status" value="2"/>
</dbReference>
<evidence type="ECO:0000256" key="10">
    <source>
        <dbReference type="ARBA" id="ARBA00023163"/>
    </source>
</evidence>
<evidence type="ECO:0000256" key="13">
    <source>
        <dbReference type="RuleBase" id="RU366061"/>
    </source>
</evidence>
<feature type="compositionally biased region" description="Basic and acidic residues" evidence="14">
    <location>
        <begin position="226"/>
        <end position="248"/>
    </location>
</feature>
<dbReference type="PROSITE" id="PS51184">
    <property type="entry name" value="JMJC"/>
    <property type="match status" value="1"/>
</dbReference>
<keyword evidence="6 13" id="KW-0223">Dioxygenase</keyword>
<keyword evidence="11 13" id="KW-0539">Nucleus</keyword>
<organism evidence="16 17">
    <name type="scientific">Meloidogyne incognita</name>
    <name type="common">Southern root-knot nematode worm</name>
    <name type="synonym">Oxyuris incognita</name>
    <dbReference type="NCBI Taxonomy" id="6306"/>
    <lineage>
        <taxon>Eukaryota</taxon>
        <taxon>Metazoa</taxon>
        <taxon>Ecdysozoa</taxon>
        <taxon>Nematoda</taxon>
        <taxon>Chromadorea</taxon>
        <taxon>Rhabditida</taxon>
        <taxon>Tylenchina</taxon>
        <taxon>Tylenchomorpha</taxon>
        <taxon>Tylenchoidea</taxon>
        <taxon>Meloidogynidae</taxon>
        <taxon>Meloidogyninae</taxon>
        <taxon>Meloidogyne</taxon>
        <taxon>Meloidogyne incognita group</taxon>
    </lineage>
</organism>
<keyword evidence="10 13" id="KW-0804">Transcription</keyword>
<keyword evidence="7 13" id="KW-0560">Oxidoreductase</keyword>
<dbReference type="Pfam" id="PF08007">
    <property type="entry name" value="JmjC_2"/>
    <property type="match status" value="1"/>
</dbReference>
<protein>
    <recommendedName>
        <fullName evidence="13">Bifunctional lysine-specific demethylase and histidyl-hydroxylase</fullName>
        <ecNumber evidence="13">1.14.11.27</ecNumber>
    </recommendedName>
</protein>
<dbReference type="EC" id="1.14.11.27" evidence="13"/>
<keyword evidence="8 13" id="KW-0408">Iron</keyword>
<reference evidence="17" key="1">
    <citation type="submission" date="2022-11" db="UniProtKB">
        <authorList>
            <consortium name="WormBaseParasite"/>
        </authorList>
    </citation>
    <scope>IDENTIFICATION</scope>
</reference>
<evidence type="ECO:0000313" key="17">
    <source>
        <dbReference type="WBParaSite" id="Minc3s00006g00362"/>
    </source>
</evidence>
<comment type="catalytic activity">
    <reaction evidence="12 13">
        <text>N(6),N(6)-dimethyl-L-lysyl(36)-[histone H3] + 2 2-oxoglutarate + 2 O2 = L-lysyl(36)-[histone H3] + 2 formaldehyde + 2 succinate + 2 CO2</text>
        <dbReference type="Rhea" id="RHEA:42032"/>
        <dbReference type="Rhea" id="RHEA-COMP:9785"/>
        <dbReference type="Rhea" id="RHEA-COMP:9787"/>
        <dbReference type="ChEBI" id="CHEBI:15379"/>
        <dbReference type="ChEBI" id="CHEBI:16526"/>
        <dbReference type="ChEBI" id="CHEBI:16810"/>
        <dbReference type="ChEBI" id="CHEBI:16842"/>
        <dbReference type="ChEBI" id="CHEBI:29969"/>
        <dbReference type="ChEBI" id="CHEBI:30031"/>
        <dbReference type="ChEBI" id="CHEBI:61976"/>
        <dbReference type="EC" id="1.14.11.27"/>
    </reaction>
</comment>
<comment type="subcellular location">
    <subcellularLocation>
        <location evidence="1 13">Nucleus</location>
    </subcellularLocation>
</comment>
<evidence type="ECO:0000256" key="4">
    <source>
        <dbReference type="ARBA" id="ARBA00022723"/>
    </source>
</evidence>
<dbReference type="InterPro" id="IPR039994">
    <property type="entry name" value="NO66-like"/>
</dbReference>
<feature type="region of interest" description="Disordered" evidence="14">
    <location>
        <begin position="215"/>
        <end position="299"/>
    </location>
</feature>
<evidence type="ECO:0000256" key="7">
    <source>
        <dbReference type="ARBA" id="ARBA00023002"/>
    </source>
</evidence>
<evidence type="ECO:0000256" key="2">
    <source>
        <dbReference type="ARBA" id="ARBA00010309"/>
    </source>
</evidence>
<evidence type="ECO:0000256" key="6">
    <source>
        <dbReference type="ARBA" id="ARBA00022964"/>
    </source>
</evidence>
<feature type="compositionally biased region" description="Basic residues" evidence="14">
    <location>
        <begin position="1"/>
        <end position="10"/>
    </location>
</feature>
<feature type="region of interest" description="Disordered" evidence="14">
    <location>
        <begin position="81"/>
        <end position="173"/>
    </location>
</feature>
<keyword evidence="5" id="KW-0156">Chromatin regulator</keyword>
<feature type="region of interest" description="Disordered" evidence="14">
    <location>
        <begin position="187"/>
        <end position="206"/>
    </location>
</feature>
<evidence type="ECO:0000256" key="9">
    <source>
        <dbReference type="ARBA" id="ARBA00023015"/>
    </source>
</evidence>
<proteinExistence type="inferred from homology"/>
<feature type="compositionally biased region" description="Polar residues" evidence="14">
    <location>
        <begin position="27"/>
        <end position="39"/>
    </location>
</feature>
<keyword evidence="9 13" id="KW-0805">Transcription regulation</keyword>
<dbReference type="Gene3D" id="2.60.120.650">
    <property type="entry name" value="Cupin"/>
    <property type="match status" value="1"/>
</dbReference>
<evidence type="ECO:0000256" key="12">
    <source>
        <dbReference type="ARBA" id="ARBA00047915"/>
    </source>
</evidence>
<sequence>MGKNKNKKNKQNPAGGNRFGSGPFNKKFNQNKPMNNNQGIKKDKGAVNAGNKGGFKKGAFNGGDKFEKRLMNEKSAFTAKKDLFEDKGDHAEVSSPQKQHQRPKENKMRNDGFNAVHVPMSQMKQQPNENFGGQKTTPNTSVLSNKEKESPKDSGKKKVKFETSSDSSGDDFEMVGSAKNAVVIKNDAQAKRFGSPRETPPTKRVKLETLASSFGKDMELNTNAKKNTDNKKDEIVKNDIGGKKDLKPKAKSNVVFDENGSINDSDMEDESDLEDLEDEDDGESLGLDDSEDGEDDSLMDEEDDSIIFDEEEDEKDSGSEPDVSKDVLDIKITGYDITTNTGNCLVLNAQKDYSTASSPFKLFKFSENTEHSVQVGLKVLQWILSPIVTDEFFNNIFQKRVLVLKRATIGYFDGFFNTEDFKDMLKNNNVLYGQDVNVATYVSGVRETHNPLKKEMQRATIVNALQHFQNGRSLQCVHPQVFNDKVWYICDALQEVFCSYVGANNYLTPAGSAGFAPHYDDIDAFMLQVEGRKHWKIYAPRDLDETLPLESSRNFTDKDFANFKPIFDGWLEQGDILYVPRGFIHQANTGPDKHSHHVTISFCRKFSYAQFFEQASSEFIQLLTDESKRLRGSLPPHLFDMCGMANIVYPNEDSLNNRLIPYAKIFSRKFASDFASYVPAFIDLIAKDFFRTALPPLLSPQEFKQTCMGGGGGCDNFLDKEKRPLIGPETEVRLVRMHGQRLIYEDEESAYLVNRMNNSRRYDENDNELSIDFDLKTEVRLVRMHGQRLLYEDEESAYLVNRMNNSRRYDENDNELSIDFDLKYEDGYVTLCNSYPKWKTVQSLGCDSLEKNIELATLLFNNCMLMLRQKEEK</sequence>
<dbReference type="InterPro" id="IPR049043">
    <property type="entry name" value="WHD_RIOX1"/>
</dbReference>
<dbReference type="GO" id="GO:0005506">
    <property type="term" value="F:iron ion binding"/>
    <property type="evidence" value="ECO:0007669"/>
    <property type="project" value="UniProtKB-UniRule"/>
</dbReference>
<feature type="compositionally biased region" description="Basic and acidic residues" evidence="14">
    <location>
        <begin position="145"/>
        <end position="163"/>
    </location>
</feature>
<feature type="compositionally biased region" description="Basic and acidic residues" evidence="14">
    <location>
        <begin position="81"/>
        <end position="92"/>
    </location>
</feature>
<evidence type="ECO:0000256" key="8">
    <source>
        <dbReference type="ARBA" id="ARBA00023004"/>
    </source>
</evidence>